<sequence>MSTFKDYTLILVGKTGLGKSTTGNTIIGEPKFQASDSGKSVTSECQVEEGENFGYRVTVVDTPGVMDTTVNSDEAKVKTRGEMIEAISECTDSGKRALCLVLKYGERFTEENKKSLYILTCVFGDEFLAKSCVIIFTHGDSFDENYEEEEKSFDEWCREQQEELGDLLKACEYRCVLFRNKTESVDIKKNEMEELFRCVEALNESYTDEKFTNAKKRHKRLLLESNLKRKLDYFNKKIEDLHTEIDEITLNDSNEETIQALKDKAEEILNEIKLEEDGVFYDNGELSLLKDQINRIEKIFTKSDELLHFAKLNEIKRKMLNDIRSRKSNITQSRRSDFAVKRITVEIHKHEIEKLRNHWREHVKIFIRSDVICQKLFKDSGNNTFLSEQDLNVFDNVFQKFDLMMDELRILEEDVTLSEKNRTEKEIDDEIKALFEKLHSIPSTETNTKTATEIKNEADALIESLKGDTRLDKFLEQIIDLKTQAEQKITKCENNYKKWAVGLGVGIATGLVGTAGVVAMCSKHVVANVVGKFAPSAANFLLNFGSRVCTRLFNN</sequence>
<dbReference type="SUPFAM" id="SSF52540">
    <property type="entry name" value="P-loop containing nucleoside triphosphate hydrolases"/>
    <property type="match status" value="1"/>
</dbReference>
<organism evidence="6 7">
    <name type="scientific">Lymnaea stagnalis</name>
    <name type="common">Great pond snail</name>
    <name type="synonym">Helix stagnalis</name>
    <dbReference type="NCBI Taxonomy" id="6523"/>
    <lineage>
        <taxon>Eukaryota</taxon>
        <taxon>Metazoa</taxon>
        <taxon>Spiralia</taxon>
        <taxon>Lophotrochozoa</taxon>
        <taxon>Mollusca</taxon>
        <taxon>Gastropoda</taxon>
        <taxon>Heterobranchia</taxon>
        <taxon>Euthyneura</taxon>
        <taxon>Panpulmonata</taxon>
        <taxon>Hygrophila</taxon>
        <taxon>Lymnaeoidea</taxon>
        <taxon>Lymnaeidae</taxon>
        <taxon>Lymnaea</taxon>
    </lineage>
</organism>
<proteinExistence type="inferred from homology"/>
<feature type="domain" description="AIG1-type G" evidence="5">
    <location>
        <begin position="4"/>
        <end position="215"/>
    </location>
</feature>
<accession>A0AAV2GZY9</accession>
<keyword evidence="4" id="KW-0175">Coiled coil</keyword>
<evidence type="ECO:0000256" key="2">
    <source>
        <dbReference type="ARBA" id="ARBA00022741"/>
    </source>
</evidence>
<reference evidence="6 7" key="1">
    <citation type="submission" date="2024-04" db="EMBL/GenBank/DDBJ databases">
        <authorList>
            <consortium name="Genoscope - CEA"/>
            <person name="William W."/>
        </authorList>
    </citation>
    <scope>NUCLEOTIDE SEQUENCE [LARGE SCALE GENOMIC DNA]</scope>
</reference>
<protein>
    <recommendedName>
        <fullName evidence="5">AIG1-type G domain-containing protein</fullName>
    </recommendedName>
</protein>
<evidence type="ECO:0000313" key="6">
    <source>
        <dbReference type="EMBL" id="CAL1525872.1"/>
    </source>
</evidence>
<dbReference type="GO" id="GO:0005525">
    <property type="term" value="F:GTP binding"/>
    <property type="evidence" value="ECO:0007669"/>
    <property type="project" value="UniProtKB-KW"/>
</dbReference>
<name>A0AAV2GZY9_LYMST</name>
<dbReference type="InterPro" id="IPR045058">
    <property type="entry name" value="GIMA/IAN/Toc"/>
</dbReference>
<keyword evidence="2" id="KW-0547">Nucleotide-binding</keyword>
<keyword evidence="7" id="KW-1185">Reference proteome</keyword>
<evidence type="ECO:0000256" key="1">
    <source>
        <dbReference type="ARBA" id="ARBA00008535"/>
    </source>
</evidence>
<dbReference type="InterPro" id="IPR006703">
    <property type="entry name" value="G_AIG1"/>
</dbReference>
<feature type="coiled-coil region" evidence="4">
    <location>
        <begin position="251"/>
        <end position="278"/>
    </location>
</feature>
<dbReference type="Gene3D" id="3.40.50.300">
    <property type="entry name" value="P-loop containing nucleotide triphosphate hydrolases"/>
    <property type="match status" value="1"/>
</dbReference>
<evidence type="ECO:0000259" key="5">
    <source>
        <dbReference type="PROSITE" id="PS51720"/>
    </source>
</evidence>
<dbReference type="PANTHER" id="PTHR10903">
    <property type="entry name" value="GTPASE, IMAP FAMILY MEMBER-RELATED"/>
    <property type="match status" value="1"/>
</dbReference>
<evidence type="ECO:0000256" key="4">
    <source>
        <dbReference type="SAM" id="Coils"/>
    </source>
</evidence>
<comment type="caution">
    <text evidence="6">The sequence shown here is derived from an EMBL/GenBank/DDBJ whole genome shotgun (WGS) entry which is preliminary data.</text>
</comment>
<evidence type="ECO:0000313" key="7">
    <source>
        <dbReference type="Proteomes" id="UP001497497"/>
    </source>
</evidence>
<dbReference type="PANTHER" id="PTHR10903:SF184">
    <property type="entry name" value="GTP-BINDING PROTEIN A"/>
    <property type="match status" value="1"/>
</dbReference>
<comment type="similarity">
    <text evidence="1">Belongs to the TRAFAC class TrmE-Era-EngA-EngB-Septin-like GTPase superfamily. AIG1/Toc34/Toc159-like paraseptin GTPase family. IAN subfamily.</text>
</comment>
<dbReference type="AlphaFoldDB" id="A0AAV2GZY9"/>
<evidence type="ECO:0000256" key="3">
    <source>
        <dbReference type="ARBA" id="ARBA00023134"/>
    </source>
</evidence>
<dbReference type="PROSITE" id="PS51720">
    <property type="entry name" value="G_AIG1"/>
    <property type="match status" value="1"/>
</dbReference>
<dbReference type="Proteomes" id="UP001497497">
    <property type="component" value="Unassembled WGS sequence"/>
</dbReference>
<keyword evidence="3" id="KW-0342">GTP-binding</keyword>
<dbReference type="EMBL" id="CAXITT010000001">
    <property type="protein sequence ID" value="CAL1525872.1"/>
    <property type="molecule type" value="Genomic_DNA"/>
</dbReference>
<dbReference type="Pfam" id="PF04548">
    <property type="entry name" value="AIG1"/>
    <property type="match status" value="1"/>
</dbReference>
<dbReference type="InterPro" id="IPR027417">
    <property type="entry name" value="P-loop_NTPase"/>
</dbReference>
<gene>
    <name evidence="6" type="ORF">GSLYS_00000049001</name>
</gene>
<dbReference type="FunFam" id="3.40.50.300:FF:000840">
    <property type="entry name" value="Immune-associated nucleotide-binding protein 9"/>
    <property type="match status" value="1"/>
</dbReference>